<feature type="domain" description="Probable transposase IS891/IS1136/IS1341" evidence="9">
    <location>
        <begin position="183"/>
        <end position="281"/>
    </location>
</feature>
<dbReference type="Pfam" id="PF01385">
    <property type="entry name" value="OrfB_IS605"/>
    <property type="match status" value="1"/>
</dbReference>
<feature type="compositionally biased region" description="Polar residues" evidence="8">
    <location>
        <begin position="383"/>
        <end position="396"/>
    </location>
</feature>
<dbReference type="EMBL" id="AJTX02000002">
    <property type="protein sequence ID" value="KKJ01540.1"/>
    <property type="molecule type" value="Genomic_DNA"/>
</dbReference>
<dbReference type="InterPro" id="IPR010095">
    <property type="entry name" value="Cas12f1-like_TNB"/>
</dbReference>
<dbReference type="STRING" id="317619.GCA_000332315_01982"/>
<evidence type="ECO:0000256" key="6">
    <source>
        <dbReference type="ARBA" id="ARBA00023125"/>
    </source>
</evidence>
<dbReference type="InterPro" id="IPR001959">
    <property type="entry name" value="Transposase"/>
</dbReference>
<organism evidence="12 13">
    <name type="scientific">Prochlorothrix hollandica PCC 9006 = CALU 1027</name>
    <dbReference type="NCBI Taxonomy" id="317619"/>
    <lineage>
        <taxon>Bacteria</taxon>
        <taxon>Bacillati</taxon>
        <taxon>Cyanobacteriota</taxon>
        <taxon>Cyanophyceae</taxon>
        <taxon>Prochlorotrichales</taxon>
        <taxon>Prochlorotrichaceae</taxon>
        <taxon>Prochlorothrix</taxon>
    </lineage>
</organism>
<dbReference type="Pfam" id="PF12323">
    <property type="entry name" value="HTH_OrfB_IS605"/>
    <property type="match status" value="1"/>
</dbReference>
<name>A0A0M2PZF6_PROHO</name>
<evidence type="ECO:0000256" key="8">
    <source>
        <dbReference type="SAM" id="MobiDB-lite"/>
    </source>
</evidence>
<dbReference type="Pfam" id="PF07282">
    <property type="entry name" value="Cas12f1-like_TNB"/>
    <property type="match status" value="1"/>
</dbReference>
<evidence type="ECO:0000313" key="12">
    <source>
        <dbReference type="EMBL" id="KKJ01540.1"/>
    </source>
</evidence>
<dbReference type="InterPro" id="IPR051399">
    <property type="entry name" value="RNA-guided_DNA_endo/Transpos"/>
</dbReference>
<dbReference type="PANTHER" id="PTHR30405">
    <property type="entry name" value="TRANSPOSASE"/>
    <property type="match status" value="1"/>
</dbReference>
<dbReference type="GO" id="GO:0046872">
    <property type="term" value="F:metal ion binding"/>
    <property type="evidence" value="ECO:0007669"/>
    <property type="project" value="UniProtKB-KW"/>
</dbReference>
<reference evidence="12" key="1">
    <citation type="submission" date="2012-04" db="EMBL/GenBank/DDBJ databases">
        <authorList>
            <person name="Borisov I.G."/>
            <person name="Ivanikova N.V."/>
            <person name="Pinevich A.V."/>
        </authorList>
    </citation>
    <scope>NUCLEOTIDE SEQUENCE</scope>
    <source>
        <strain evidence="12">CALU 1027</strain>
    </source>
</reference>
<evidence type="ECO:0000259" key="9">
    <source>
        <dbReference type="Pfam" id="PF01385"/>
    </source>
</evidence>
<keyword evidence="3" id="KW-0815">Transposition</keyword>
<evidence type="ECO:0000256" key="1">
    <source>
        <dbReference type="ARBA" id="ARBA00008761"/>
    </source>
</evidence>
<evidence type="ECO:0000256" key="5">
    <source>
        <dbReference type="ARBA" id="ARBA00022833"/>
    </source>
</evidence>
<evidence type="ECO:0000256" key="3">
    <source>
        <dbReference type="ARBA" id="ARBA00022578"/>
    </source>
</evidence>
<evidence type="ECO:0000313" key="13">
    <source>
        <dbReference type="Proteomes" id="UP000034681"/>
    </source>
</evidence>
<keyword evidence="4" id="KW-0479">Metal-binding</keyword>
<dbReference type="GO" id="GO:0032196">
    <property type="term" value="P:transposition"/>
    <property type="evidence" value="ECO:0007669"/>
    <property type="project" value="UniProtKB-KW"/>
</dbReference>
<dbReference type="GO" id="GO:0006310">
    <property type="term" value="P:DNA recombination"/>
    <property type="evidence" value="ECO:0007669"/>
    <property type="project" value="UniProtKB-KW"/>
</dbReference>
<comment type="caution">
    <text evidence="12">The sequence shown here is derived from an EMBL/GenBank/DDBJ whole genome shotgun (WGS) entry which is preliminary data.</text>
</comment>
<comment type="similarity">
    <text evidence="1">In the C-terminal section; belongs to the transposase 35 family.</text>
</comment>
<evidence type="ECO:0000256" key="4">
    <source>
        <dbReference type="ARBA" id="ARBA00022723"/>
    </source>
</evidence>
<comment type="similarity">
    <text evidence="2">In the N-terminal section; belongs to the transposase 2 family.</text>
</comment>
<sequence>MKVRYQYRIYPTPQQVKGLNQLFGCCRVVYNDALAIVRSVPQGEKWPSNAELQKLVITQAKKTAEREWLADVSAVPLQQSVQDLGAAFKNFFESRSGKRKGSKVGFPRFKKKLNQQSARFVRTGFSLKGNKLELAKLGRFKVKWSRPLPSEPSSVTIIRNTAGQYHASFVVEIGPINIEPLRPSIGVDLGIKTFAFLSTGDRVESPGYNRLDRKTRRFQRKLARQVKGSKRRAKTRLRLAKLKLKTANIRKDFLHKTTTQLIHENQVVVLEDLAVKNMLGNRKLARAISEQGWGTARTMCEAKANMVNDREVRIISRWEPTSQICSDCGFRWGKVALSVRSILCVSCGTEHDRDGNAAKNIEKSGLGLTQDSKWTKNGRKTRMSGNPTALSSQPYSEQLGLFA</sequence>
<feature type="region of interest" description="Disordered" evidence="8">
    <location>
        <begin position="369"/>
        <end position="403"/>
    </location>
</feature>
<dbReference type="eggNOG" id="COG0675">
    <property type="taxonomic scope" value="Bacteria"/>
</dbReference>
<dbReference type="AlphaFoldDB" id="A0A0M2PZF6"/>
<evidence type="ECO:0000256" key="2">
    <source>
        <dbReference type="ARBA" id="ARBA00011044"/>
    </source>
</evidence>
<dbReference type="GO" id="GO:0003677">
    <property type="term" value="F:DNA binding"/>
    <property type="evidence" value="ECO:0007669"/>
    <property type="project" value="UniProtKB-KW"/>
</dbReference>
<gene>
    <name evidence="12" type="ORF">PROH_04375</name>
</gene>
<protein>
    <submittedName>
        <fullName evidence="12">Transposase</fullName>
    </submittedName>
</protein>
<keyword evidence="13" id="KW-1185">Reference proteome</keyword>
<accession>A0A0M2PZF6</accession>
<feature type="domain" description="Transposase putative helix-turn-helix" evidence="11">
    <location>
        <begin position="1"/>
        <end position="36"/>
    </location>
</feature>
<keyword evidence="5" id="KW-0862">Zinc</keyword>
<dbReference type="PANTHER" id="PTHR30405:SF25">
    <property type="entry name" value="RNA-GUIDED DNA ENDONUCLEASE INSQ-RELATED"/>
    <property type="match status" value="1"/>
</dbReference>
<evidence type="ECO:0000259" key="10">
    <source>
        <dbReference type="Pfam" id="PF07282"/>
    </source>
</evidence>
<keyword evidence="6" id="KW-0238">DNA-binding</keyword>
<dbReference type="Proteomes" id="UP000034681">
    <property type="component" value="Unassembled WGS sequence"/>
</dbReference>
<evidence type="ECO:0000256" key="7">
    <source>
        <dbReference type="ARBA" id="ARBA00023172"/>
    </source>
</evidence>
<dbReference type="NCBIfam" id="NF040570">
    <property type="entry name" value="guided_TnpB"/>
    <property type="match status" value="1"/>
</dbReference>
<keyword evidence="7" id="KW-0233">DNA recombination</keyword>
<feature type="domain" description="Cas12f1-like TNB" evidence="10">
    <location>
        <begin position="293"/>
        <end position="361"/>
    </location>
</feature>
<evidence type="ECO:0000259" key="11">
    <source>
        <dbReference type="Pfam" id="PF12323"/>
    </source>
</evidence>
<proteinExistence type="inferred from homology"/>
<dbReference type="InterPro" id="IPR021027">
    <property type="entry name" value="Transposase_put_HTH"/>
</dbReference>